<dbReference type="Pfam" id="PF00999">
    <property type="entry name" value="Na_H_Exchanger"/>
    <property type="match status" value="1"/>
</dbReference>
<dbReference type="GO" id="GO:1902600">
    <property type="term" value="P:proton transmembrane transport"/>
    <property type="evidence" value="ECO:0007669"/>
    <property type="project" value="InterPro"/>
</dbReference>
<evidence type="ECO:0000256" key="10">
    <source>
        <dbReference type="ARBA" id="ARBA00023136"/>
    </source>
</evidence>
<evidence type="ECO:0000256" key="3">
    <source>
        <dbReference type="ARBA" id="ARBA00022448"/>
    </source>
</evidence>
<dbReference type="InterPro" id="IPR038770">
    <property type="entry name" value="Na+/solute_symporter_sf"/>
</dbReference>
<dbReference type="KEGG" id="psym:J1N51_03115"/>
<dbReference type="InterPro" id="IPR003148">
    <property type="entry name" value="RCK_N"/>
</dbReference>
<evidence type="ECO:0000313" key="14">
    <source>
        <dbReference type="Proteomes" id="UP000682739"/>
    </source>
</evidence>
<feature type="transmembrane region" description="Helical" evidence="11">
    <location>
        <begin position="148"/>
        <end position="171"/>
    </location>
</feature>
<reference evidence="13" key="1">
    <citation type="submission" date="2021-03" db="EMBL/GenBank/DDBJ databases">
        <title>Description of Psychrosphaera ytuae sp. nov. isolated from deep sea sediment of South China Sea.</title>
        <authorList>
            <person name="Zhang J."/>
            <person name="Xu X.-D."/>
        </authorList>
    </citation>
    <scope>NUCLEOTIDE SEQUENCE</scope>
    <source>
        <strain evidence="13">MTZ26</strain>
    </source>
</reference>
<comment type="similarity">
    <text evidence="2">Belongs to the monovalent cation:proton antiporter 2 (CPA2) transporter (TC 2.A.37) family.</text>
</comment>
<feature type="transmembrane region" description="Helical" evidence="11">
    <location>
        <begin position="209"/>
        <end position="232"/>
    </location>
</feature>
<feature type="transmembrane region" description="Helical" evidence="11">
    <location>
        <begin position="85"/>
        <end position="109"/>
    </location>
</feature>
<dbReference type="EMBL" id="CP072110">
    <property type="protein sequence ID" value="QTH64483.1"/>
    <property type="molecule type" value="Genomic_DNA"/>
</dbReference>
<dbReference type="PANTHER" id="PTHR46157:SF4">
    <property type="entry name" value="K(+) EFFLUX ANTIPORTER 3, CHLOROPLASTIC"/>
    <property type="match status" value="1"/>
</dbReference>
<feature type="transmembrane region" description="Helical" evidence="11">
    <location>
        <begin position="55"/>
        <end position="73"/>
    </location>
</feature>
<dbReference type="Proteomes" id="UP000682739">
    <property type="component" value="Chromosome"/>
</dbReference>
<accession>A0A975HIS7</accession>
<dbReference type="PANTHER" id="PTHR46157">
    <property type="entry name" value="K(+) EFFLUX ANTIPORTER 3, CHLOROPLASTIC"/>
    <property type="match status" value="1"/>
</dbReference>
<feature type="domain" description="RCK N-terminal" evidence="12">
    <location>
        <begin position="399"/>
        <end position="515"/>
    </location>
</feature>
<dbReference type="InterPro" id="IPR004771">
    <property type="entry name" value="K/H_exchanger"/>
</dbReference>
<keyword evidence="10 11" id="KW-0472">Membrane</keyword>
<dbReference type="RefSeq" id="WP_208832537.1">
    <property type="nucleotide sequence ID" value="NZ_CP072110.1"/>
</dbReference>
<dbReference type="GO" id="GO:0012505">
    <property type="term" value="C:endomembrane system"/>
    <property type="evidence" value="ECO:0007669"/>
    <property type="project" value="UniProtKB-SubCell"/>
</dbReference>
<evidence type="ECO:0000256" key="9">
    <source>
        <dbReference type="ARBA" id="ARBA00023065"/>
    </source>
</evidence>
<evidence type="ECO:0000256" key="4">
    <source>
        <dbReference type="ARBA" id="ARBA00022449"/>
    </source>
</evidence>
<feature type="transmembrane region" description="Helical" evidence="11">
    <location>
        <begin position="359"/>
        <end position="377"/>
    </location>
</feature>
<keyword evidence="7" id="KW-0630">Potassium</keyword>
<feature type="transmembrane region" description="Helical" evidence="11">
    <location>
        <begin position="295"/>
        <end position="317"/>
    </location>
</feature>
<dbReference type="NCBIfam" id="TIGR00932">
    <property type="entry name" value="2a37"/>
    <property type="match status" value="1"/>
</dbReference>
<evidence type="ECO:0000256" key="7">
    <source>
        <dbReference type="ARBA" id="ARBA00022958"/>
    </source>
</evidence>
<dbReference type="GO" id="GO:0015297">
    <property type="term" value="F:antiporter activity"/>
    <property type="evidence" value="ECO:0007669"/>
    <property type="project" value="UniProtKB-KW"/>
</dbReference>
<keyword evidence="5" id="KW-0633">Potassium transport</keyword>
<proteinExistence type="inferred from homology"/>
<sequence>MHGSFLLEIIYLLLAAVIFVPIAQAIRLGAVPGFLLAGILIGPGVLGLVHDVENIAHISEFGVVLLLFVIGMEMKPAFLWRIRHLVFGLGSAQILLCTAIITSFCYFVINLSWPTSVVIGTALSLSSTAFVLQILTDKKQLTTDTGKPSVAILLMQDLAVVPLLALIPMLAATNSVTSSVSSAFLQSIGILVAVFLGGRYLLTPLLHRVALSANAEVFTALAVLIVLGTAYLTELAGLSMAMGAFLAGLLISDSSYRHQIKAEIQPFRGLLLGAFFVAMGMSLNISGLINNPGIILFATLGLIVVKVAVITPLARLFGLPWHKALSVGLLLGQGGEFALVLFTLAFNQSILAQPIFDKLMLVVLVSMLVTPVLAYFADVLKAKPQDDTDLNTVEAEQSEGKVVIAGFGRVGRAVAQVLDSANISYMAFDKSANIVKAYQQEHPIFFGDVTQTSLLHAGGIQHASCVIITVNSPEDAKELVSTLHHAHPSLPLYVRGHNSDTCKALYQLGATRVISENIEVSLELSEQVLDDHGVDSLLQNQLLTAFRENYYKKIKDPTDTIMN</sequence>
<dbReference type="AlphaFoldDB" id="A0A975HIS7"/>
<feature type="transmembrane region" description="Helical" evidence="11">
    <location>
        <begin position="115"/>
        <end position="136"/>
    </location>
</feature>
<feature type="transmembrane region" description="Helical" evidence="11">
    <location>
        <begin position="238"/>
        <end position="256"/>
    </location>
</feature>
<evidence type="ECO:0000256" key="6">
    <source>
        <dbReference type="ARBA" id="ARBA00022692"/>
    </source>
</evidence>
<evidence type="ECO:0000259" key="12">
    <source>
        <dbReference type="PROSITE" id="PS51201"/>
    </source>
</evidence>
<organism evidence="13 14">
    <name type="scientific">Psychrosphaera ytuae</name>
    <dbReference type="NCBI Taxonomy" id="2820710"/>
    <lineage>
        <taxon>Bacteria</taxon>
        <taxon>Pseudomonadati</taxon>
        <taxon>Pseudomonadota</taxon>
        <taxon>Gammaproteobacteria</taxon>
        <taxon>Alteromonadales</taxon>
        <taxon>Pseudoalteromonadaceae</taxon>
        <taxon>Psychrosphaera</taxon>
    </lineage>
</organism>
<keyword evidence="6 11" id="KW-0812">Transmembrane</keyword>
<evidence type="ECO:0000256" key="5">
    <source>
        <dbReference type="ARBA" id="ARBA00022538"/>
    </source>
</evidence>
<feature type="transmembrane region" description="Helical" evidence="11">
    <location>
        <begin position="30"/>
        <end position="49"/>
    </location>
</feature>
<name>A0A975HIS7_9GAMM</name>
<dbReference type="GO" id="GO:0005886">
    <property type="term" value="C:plasma membrane"/>
    <property type="evidence" value="ECO:0007669"/>
    <property type="project" value="TreeGrafter"/>
</dbReference>
<dbReference type="GO" id="GO:0008324">
    <property type="term" value="F:monoatomic cation transmembrane transporter activity"/>
    <property type="evidence" value="ECO:0007669"/>
    <property type="project" value="InterPro"/>
</dbReference>
<dbReference type="FunFam" id="3.40.50.720:FF:000036">
    <property type="entry name" value="Glutathione-regulated potassium-efflux system protein KefB"/>
    <property type="match status" value="1"/>
</dbReference>
<dbReference type="Pfam" id="PF02254">
    <property type="entry name" value="TrkA_N"/>
    <property type="match status" value="1"/>
</dbReference>
<keyword evidence="4" id="KW-0050">Antiport</keyword>
<evidence type="ECO:0000256" key="8">
    <source>
        <dbReference type="ARBA" id="ARBA00022989"/>
    </source>
</evidence>
<evidence type="ECO:0000256" key="11">
    <source>
        <dbReference type="SAM" id="Phobius"/>
    </source>
</evidence>
<feature type="transmembrane region" description="Helical" evidence="11">
    <location>
        <begin position="268"/>
        <end position="289"/>
    </location>
</feature>
<keyword evidence="3" id="KW-0813">Transport</keyword>
<evidence type="ECO:0000313" key="13">
    <source>
        <dbReference type="EMBL" id="QTH64483.1"/>
    </source>
</evidence>
<dbReference type="SUPFAM" id="SSF51735">
    <property type="entry name" value="NAD(P)-binding Rossmann-fold domains"/>
    <property type="match status" value="1"/>
</dbReference>
<keyword evidence="9" id="KW-0406">Ion transport</keyword>
<feature type="transmembrane region" description="Helical" evidence="11">
    <location>
        <begin position="6"/>
        <end position="23"/>
    </location>
</feature>
<dbReference type="InterPro" id="IPR036291">
    <property type="entry name" value="NAD(P)-bd_dom_sf"/>
</dbReference>
<dbReference type="Gene3D" id="3.40.50.720">
    <property type="entry name" value="NAD(P)-binding Rossmann-like Domain"/>
    <property type="match status" value="1"/>
</dbReference>
<dbReference type="InterPro" id="IPR006153">
    <property type="entry name" value="Cation/H_exchanger_TM"/>
</dbReference>
<feature type="transmembrane region" description="Helical" evidence="11">
    <location>
        <begin position="324"/>
        <end position="347"/>
    </location>
</feature>
<evidence type="ECO:0000256" key="2">
    <source>
        <dbReference type="ARBA" id="ARBA00005551"/>
    </source>
</evidence>
<dbReference type="GO" id="GO:0006813">
    <property type="term" value="P:potassium ion transport"/>
    <property type="evidence" value="ECO:0007669"/>
    <property type="project" value="UniProtKB-KW"/>
</dbReference>
<dbReference type="Gene3D" id="1.20.1530.20">
    <property type="match status" value="1"/>
</dbReference>
<feature type="transmembrane region" description="Helical" evidence="11">
    <location>
        <begin position="183"/>
        <end position="202"/>
    </location>
</feature>
<protein>
    <submittedName>
        <fullName evidence="13">Cation:proton antiporter</fullName>
    </submittedName>
</protein>
<evidence type="ECO:0000256" key="1">
    <source>
        <dbReference type="ARBA" id="ARBA00004127"/>
    </source>
</evidence>
<gene>
    <name evidence="13" type="ORF">J1N51_03115</name>
</gene>
<keyword evidence="8 11" id="KW-1133">Transmembrane helix</keyword>
<keyword evidence="14" id="KW-1185">Reference proteome</keyword>
<comment type="subcellular location">
    <subcellularLocation>
        <location evidence="1">Endomembrane system</location>
        <topology evidence="1">Multi-pass membrane protein</topology>
    </subcellularLocation>
</comment>
<dbReference type="PROSITE" id="PS51201">
    <property type="entry name" value="RCK_N"/>
    <property type="match status" value="1"/>
</dbReference>